<comment type="caution">
    <text evidence="1">The sequence shown here is derived from an EMBL/GenBank/DDBJ whole genome shotgun (WGS) entry which is preliminary data.</text>
</comment>
<protein>
    <submittedName>
        <fullName evidence="1">Uncharacterized protein</fullName>
    </submittedName>
</protein>
<dbReference type="Proteomes" id="UP001589654">
    <property type="component" value="Unassembled WGS sequence"/>
</dbReference>
<proteinExistence type="predicted"/>
<keyword evidence="2" id="KW-1185">Reference proteome</keyword>
<evidence type="ECO:0000313" key="2">
    <source>
        <dbReference type="Proteomes" id="UP001589654"/>
    </source>
</evidence>
<dbReference type="EMBL" id="JBHMEW010000064">
    <property type="protein sequence ID" value="MFB9212804.1"/>
    <property type="molecule type" value="Genomic_DNA"/>
</dbReference>
<gene>
    <name evidence="1" type="ORF">ACFFUR_13395</name>
</gene>
<sequence>MNHQISPIFQFFDQQYHLAKKDFDTLSKQFKSKKAIDLEERLIYLEIYTDLLSRIHFDEKKLKFQLFNPFKPIFKCLKMVLHIKLTQKALLDASGKKRAIYGSYEQFLNKEKNKLYISTYDLIISTPLEIWDELYKEAYDHSIGLKPLMINTSTTQIINEELDFFKYDSQKELGPKEIKDIYEGLQVIITLENLRMVTGLNSTFTHEIHQKMNILSHLLYSWYQNHLFLQHLIFYLAQNEEIPDKKYLQLLDKIKQHKKKLTTQVVSQCQYLFTKVLI</sequence>
<dbReference type="RefSeq" id="WP_290248174.1">
    <property type="nucleotide sequence ID" value="NZ_JAUFQT010000001.1"/>
</dbReference>
<reference evidence="1 2" key="1">
    <citation type="submission" date="2024-09" db="EMBL/GenBank/DDBJ databases">
        <authorList>
            <person name="Sun Q."/>
            <person name="Mori K."/>
        </authorList>
    </citation>
    <scope>NUCLEOTIDE SEQUENCE [LARGE SCALE GENOMIC DNA]</scope>
    <source>
        <strain evidence="1 2">CECT 7682</strain>
    </source>
</reference>
<name>A0ABV5JA52_9BACT</name>
<evidence type="ECO:0000313" key="1">
    <source>
        <dbReference type="EMBL" id="MFB9212804.1"/>
    </source>
</evidence>
<organism evidence="1 2">
    <name type="scientific">Echinicola jeungdonensis</name>
    <dbReference type="NCBI Taxonomy" id="709343"/>
    <lineage>
        <taxon>Bacteria</taxon>
        <taxon>Pseudomonadati</taxon>
        <taxon>Bacteroidota</taxon>
        <taxon>Cytophagia</taxon>
        <taxon>Cytophagales</taxon>
        <taxon>Cyclobacteriaceae</taxon>
        <taxon>Echinicola</taxon>
    </lineage>
</organism>
<accession>A0ABV5JA52</accession>